<dbReference type="AlphaFoldDB" id="I4APR5"/>
<dbReference type="EMBL" id="CP003345">
    <property type="protein sequence ID" value="AFM05950.1"/>
    <property type="molecule type" value="Genomic_DNA"/>
</dbReference>
<gene>
    <name evidence="1" type="ordered locus">Fleli_3634</name>
</gene>
<dbReference type="Proteomes" id="UP000006054">
    <property type="component" value="Chromosome"/>
</dbReference>
<dbReference type="RefSeq" id="WP_014799374.1">
    <property type="nucleotide sequence ID" value="NC_018018.1"/>
</dbReference>
<accession>I4APR5</accession>
<evidence type="ECO:0000313" key="2">
    <source>
        <dbReference type="Proteomes" id="UP000006054"/>
    </source>
</evidence>
<dbReference type="OrthoDB" id="962520at2"/>
<reference evidence="2" key="1">
    <citation type="submission" date="2012-06" db="EMBL/GenBank/DDBJ databases">
        <title>The complete genome of Flexibacter litoralis DSM 6794.</title>
        <authorList>
            <person name="Lucas S."/>
            <person name="Copeland A."/>
            <person name="Lapidus A."/>
            <person name="Glavina del Rio T."/>
            <person name="Dalin E."/>
            <person name="Tice H."/>
            <person name="Bruce D."/>
            <person name="Goodwin L."/>
            <person name="Pitluck S."/>
            <person name="Peters L."/>
            <person name="Ovchinnikova G."/>
            <person name="Lu M."/>
            <person name="Kyrpides N."/>
            <person name="Mavromatis K."/>
            <person name="Ivanova N."/>
            <person name="Brettin T."/>
            <person name="Detter J.C."/>
            <person name="Han C."/>
            <person name="Larimer F."/>
            <person name="Land M."/>
            <person name="Hauser L."/>
            <person name="Markowitz V."/>
            <person name="Cheng J.-F."/>
            <person name="Hugenholtz P."/>
            <person name="Woyke T."/>
            <person name="Wu D."/>
            <person name="Spring S."/>
            <person name="Lang E."/>
            <person name="Kopitz M."/>
            <person name="Brambilla E."/>
            <person name="Klenk H.-P."/>
            <person name="Eisen J.A."/>
        </authorList>
    </citation>
    <scope>NUCLEOTIDE SEQUENCE [LARGE SCALE GENOMIC DNA]</scope>
    <source>
        <strain evidence="2">ATCC 23117 / DSM 6794 / NBRC 15988 / NCIMB 1366 / Sio-4</strain>
    </source>
</reference>
<dbReference type="HOGENOM" id="CLU_151934_1_0_10"/>
<dbReference type="eggNOG" id="ENOG5033D57">
    <property type="taxonomic scope" value="Bacteria"/>
</dbReference>
<dbReference type="KEGG" id="fli:Fleli_3634"/>
<protein>
    <submittedName>
        <fullName evidence="1">Uncharacterized protein</fullName>
    </submittedName>
</protein>
<evidence type="ECO:0000313" key="1">
    <source>
        <dbReference type="EMBL" id="AFM05950.1"/>
    </source>
</evidence>
<proteinExistence type="predicted"/>
<dbReference type="STRING" id="880071.Fleli_3634"/>
<organism evidence="1 2">
    <name type="scientific">Bernardetia litoralis (strain ATCC 23117 / DSM 6794 / NBRC 15988 / NCIMB 1366 / Fx l1 / Sio-4)</name>
    <name type="common">Flexibacter litoralis</name>
    <dbReference type="NCBI Taxonomy" id="880071"/>
    <lineage>
        <taxon>Bacteria</taxon>
        <taxon>Pseudomonadati</taxon>
        <taxon>Bacteroidota</taxon>
        <taxon>Cytophagia</taxon>
        <taxon>Cytophagales</taxon>
        <taxon>Bernardetiaceae</taxon>
        <taxon>Bernardetia</taxon>
    </lineage>
</organism>
<name>I4APR5_BERLS</name>
<sequence>MKIKIIDREIYTISIDKTKNRIYFQLHNYLWKVKDMDVFLSDWKGVIKEVQVNFTILSDIRNLHIQSPNLDKSHEEIQKYVSQNGLLQVARILPDNDIVNLQFGRIIKRSAMPSNDFMTLESAEKYLDEIVRKFEESQENDLKTN</sequence>
<keyword evidence="2" id="KW-1185">Reference proteome</keyword>